<dbReference type="EMBL" id="CP032157">
    <property type="protein sequence ID" value="AXY77526.1"/>
    <property type="molecule type" value="Genomic_DNA"/>
</dbReference>
<dbReference type="RefSeq" id="WP_119053402.1">
    <property type="nucleotide sequence ID" value="NZ_CP032157.1"/>
</dbReference>
<dbReference type="Gene3D" id="3.40.50.2300">
    <property type="match status" value="1"/>
</dbReference>
<dbReference type="GO" id="GO:0000160">
    <property type="term" value="P:phosphorelay signal transduction system"/>
    <property type="evidence" value="ECO:0007669"/>
    <property type="project" value="InterPro"/>
</dbReference>
<dbReference type="Proteomes" id="UP000263900">
    <property type="component" value="Chromosome"/>
</dbReference>
<gene>
    <name evidence="4" type="ORF">D3H65_27640</name>
</gene>
<dbReference type="InterPro" id="IPR011006">
    <property type="entry name" value="CheY-like_superfamily"/>
</dbReference>
<dbReference type="SUPFAM" id="SSF52172">
    <property type="entry name" value="CheY-like"/>
    <property type="match status" value="1"/>
</dbReference>
<dbReference type="KEGG" id="pseg:D3H65_27640"/>
<dbReference type="InterPro" id="IPR001789">
    <property type="entry name" value="Sig_transdc_resp-reg_receiver"/>
</dbReference>
<reference evidence="4 5" key="1">
    <citation type="submission" date="2018-09" db="EMBL/GenBank/DDBJ databases">
        <title>Genome sequencing of strain 6GH32-13.</title>
        <authorList>
            <person name="Weon H.-Y."/>
            <person name="Heo J."/>
            <person name="Kwon S.-W."/>
        </authorList>
    </citation>
    <scope>NUCLEOTIDE SEQUENCE [LARGE SCALE GENOMIC DNA]</scope>
    <source>
        <strain evidence="4 5">5GH32-13</strain>
    </source>
</reference>
<name>A0A3B7MWY0_9BACT</name>
<dbReference type="PANTHER" id="PTHR44591">
    <property type="entry name" value="STRESS RESPONSE REGULATOR PROTEIN 1"/>
    <property type="match status" value="1"/>
</dbReference>
<feature type="modified residue" description="4-aspartylphosphate" evidence="2">
    <location>
        <position position="53"/>
    </location>
</feature>
<dbReference type="SMART" id="SM00448">
    <property type="entry name" value="REC"/>
    <property type="match status" value="1"/>
</dbReference>
<keyword evidence="1 2" id="KW-0597">Phosphoprotein</keyword>
<proteinExistence type="predicted"/>
<dbReference type="OrthoDB" id="9789181at2"/>
<evidence type="ECO:0000256" key="2">
    <source>
        <dbReference type="PROSITE-ProRule" id="PRU00169"/>
    </source>
</evidence>
<dbReference type="AlphaFoldDB" id="A0A3B7MWY0"/>
<feature type="domain" description="Response regulatory" evidence="3">
    <location>
        <begin position="4"/>
        <end position="120"/>
    </location>
</feature>
<dbReference type="InterPro" id="IPR050595">
    <property type="entry name" value="Bact_response_regulator"/>
</dbReference>
<evidence type="ECO:0000256" key="1">
    <source>
        <dbReference type="ARBA" id="ARBA00022553"/>
    </source>
</evidence>
<protein>
    <submittedName>
        <fullName evidence="4">Response regulator</fullName>
    </submittedName>
</protein>
<keyword evidence="5" id="KW-1185">Reference proteome</keyword>
<evidence type="ECO:0000313" key="5">
    <source>
        <dbReference type="Proteomes" id="UP000263900"/>
    </source>
</evidence>
<dbReference type="PANTHER" id="PTHR44591:SF3">
    <property type="entry name" value="RESPONSE REGULATORY DOMAIN-CONTAINING PROTEIN"/>
    <property type="match status" value="1"/>
</dbReference>
<dbReference type="Pfam" id="PF00072">
    <property type="entry name" value="Response_reg"/>
    <property type="match status" value="1"/>
</dbReference>
<dbReference type="PROSITE" id="PS50110">
    <property type="entry name" value="RESPONSE_REGULATORY"/>
    <property type="match status" value="1"/>
</dbReference>
<evidence type="ECO:0000259" key="3">
    <source>
        <dbReference type="PROSITE" id="PS50110"/>
    </source>
</evidence>
<accession>A0A3B7MWY0</accession>
<evidence type="ECO:0000313" key="4">
    <source>
        <dbReference type="EMBL" id="AXY77526.1"/>
    </source>
</evidence>
<organism evidence="4 5">
    <name type="scientific">Paraflavitalea soli</name>
    <dbReference type="NCBI Taxonomy" id="2315862"/>
    <lineage>
        <taxon>Bacteria</taxon>
        <taxon>Pseudomonadati</taxon>
        <taxon>Bacteroidota</taxon>
        <taxon>Chitinophagia</taxon>
        <taxon>Chitinophagales</taxon>
        <taxon>Chitinophagaceae</taxon>
        <taxon>Paraflavitalea</taxon>
    </lineage>
</organism>
<sequence length="135" mass="14937">MKKQILAIDDSKAIRFLLQTVLGKDYTVVTAPDGCSAMYWLSKRNLPDLIITDAQLPDMQDWELIEQLASSGIYRDIPLMVISSLDKAQADAKCQEFGVASNFTKPFNPVDLMKAVQQVINNDTKVASAYVAHAS</sequence>